<keyword evidence="6" id="KW-1185">Reference proteome</keyword>
<evidence type="ECO:0000256" key="1">
    <source>
        <dbReference type="ARBA" id="ARBA00022729"/>
    </source>
</evidence>
<dbReference type="InterPro" id="IPR051477">
    <property type="entry name" value="Expansin_CellWall"/>
</dbReference>
<evidence type="ECO:0000313" key="5">
    <source>
        <dbReference type="EMBL" id="QFQ95825.1"/>
    </source>
</evidence>
<dbReference type="KEGG" id="sphv:F9278_06155"/>
<dbReference type="Gene3D" id="2.40.40.10">
    <property type="entry name" value="RlpA-like domain"/>
    <property type="match status" value="1"/>
</dbReference>
<dbReference type="InterPro" id="IPR007112">
    <property type="entry name" value="Expansin/allergen_DPBB_dom"/>
</dbReference>
<dbReference type="SUPFAM" id="SSF49590">
    <property type="entry name" value="PHL pollen allergen"/>
    <property type="match status" value="1"/>
</dbReference>
<feature type="compositionally biased region" description="Polar residues" evidence="2">
    <location>
        <begin position="76"/>
        <end position="86"/>
    </location>
</feature>
<feature type="domain" description="Expansin-like EG45" evidence="4">
    <location>
        <begin position="164"/>
        <end position="269"/>
    </location>
</feature>
<dbReference type="Gene3D" id="2.60.40.760">
    <property type="entry name" value="Expansin, cellulose-binding-like domain"/>
    <property type="match status" value="1"/>
</dbReference>
<feature type="region of interest" description="Disordered" evidence="2">
    <location>
        <begin position="60"/>
        <end position="144"/>
    </location>
</feature>
<organism evidence="5 6">
    <name type="scientific">Streptomyces phaeolivaceus</name>
    <dbReference type="NCBI Taxonomy" id="2653200"/>
    <lineage>
        <taxon>Bacteria</taxon>
        <taxon>Bacillati</taxon>
        <taxon>Actinomycetota</taxon>
        <taxon>Actinomycetes</taxon>
        <taxon>Kitasatosporales</taxon>
        <taxon>Streptomycetaceae</taxon>
        <taxon>Streptomyces</taxon>
    </lineage>
</organism>
<keyword evidence="3" id="KW-1133">Transmembrane helix</keyword>
<dbReference type="AlphaFoldDB" id="A0A5P8JXQ6"/>
<feature type="region of interest" description="Disordered" evidence="2">
    <location>
        <begin position="1"/>
        <end position="35"/>
    </location>
</feature>
<feature type="transmembrane region" description="Helical" evidence="3">
    <location>
        <begin position="36"/>
        <end position="57"/>
    </location>
</feature>
<dbReference type="InterPro" id="IPR036749">
    <property type="entry name" value="Expansin_CBD_sf"/>
</dbReference>
<keyword evidence="1" id="KW-0732">Signal</keyword>
<evidence type="ECO:0000313" key="6">
    <source>
        <dbReference type="Proteomes" id="UP000327294"/>
    </source>
</evidence>
<keyword evidence="3" id="KW-0472">Membrane</keyword>
<dbReference type="InterPro" id="IPR036908">
    <property type="entry name" value="RlpA-like_sf"/>
</dbReference>
<name>A0A5P8JXQ6_9ACTN</name>
<gene>
    <name evidence="5" type="ORF">F9278_06155</name>
</gene>
<dbReference type="EMBL" id="CP045096">
    <property type="protein sequence ID" value="QFQ95825.1"/>
    <property type="molecule type" value="Genomic_DNA"/>
</dbReference>
<evidence type="ECO:0000259" key="4">
    <source>
        <dbReference type="PROSITE" id="PS50842"/>
    </source>
</evidence>
<dbReference type="PANTHER" id="PTHR31836">
    <property type="match status" value="1"/>
</dbReference>
<reference evidence="5 6" key="1">
    <citation type="submission" date="2019-10" db="EMBL/GenBank/DDBJ databases">
        <title>Streptomyces sp. strain GY16 isolated from leaves of Broussonetia papyrifera.</title>
        <authorList>
            <person name="Mo P."/>
        </authorList>
    </citation>
    <scope>NUCLEOTIDE SEQUENCE [LARGE SCALE GENOMIC DNA]</scope>
    <source>
        <strain evidence="5 6">GY16</strain>
    </source>
</reference>
<sequence>MEPKDLNVAARSHRSSRRSSPRSAARASSRGPGRRTALISVAAVAAVGLAASLVIAFGPDRESDSEAAGKVGNAPAATTSRATDPSSAAPERKKASPTPSKSPSPSPSTAKTTPSATPTTEPTRPSPAVTRQAGSASGPLAGRIRPGVDYEGVATFYDAGTGEGGACSFGASDDVMTAAMNTTDYEVSKACGAYVRVRAAGGAAVTVRITNECPAPCKPGQLDLSAEAFAKLAAPSRGQIPITWSLLSPGAADPMSIRYKTGSSQYWCGIQVIGHRNPVARLEVRDDGGWSALPRTEYNYFLSEQGTGCGGALRITDIYGERLTVEGLAVRPDVAQATGTQFTAR</sequence>
<accession>A0A5P8JXQ6</accession>
<feature type="compositionally biased region" description="Low complexity" evidence="2">
    <location>
        <begin position="21"/>
        <end position="35"/>
    </location>
</feature>
<dbReference type="Pfam" id="PF03330">
    <property type="entry name" value="DPBB_1"/>
    <property type="match status" value="1"/>
</dbReference>
<dbReference type="InterPro" id="IPR009009">
    <property type="entry name" value="RlpA-like_DPBB"/>
</dbReference>
<dbReference type="PANTHER" id="PTHR31836:SF21">
    <property type="entry name" value="EXPANSIN-LIKE PROTEIN 7"/>
    <property type="match status" value="1"/>
</dbReference>
<dbReference type="SUPFAM" id="SSF50685">
    <property type="entry name" value="Barwin-like endoglucanases"/>
    <property type="match status" value="1"/>
</dbReference>
<dbReference type="InterPro" id="IPR049818">
    <property type="entry name" value="Expansin_EXLX1-like"/>
</dbReference>
<dbReference type="PROSITE" id="PS50842">
    <property type="entry name" value="EXPANSIN_EG45"/>
    <property type="match status" value="1"/>
</dbReference>
<keyword evidence="3" id="KW-0812">Transmembrane</keyword>
<proteinExistence type="predicted"/>
<protein>
    <recommendedName>
        <fullName evidence="4">Expansin-like EG45 domain-containing protein</fullName>
    </recommendedName>
</protein>
<dbReference type="CDD" id="cd22272">
    <property type="entry name" value="DPBB_EXLX1-like"/>
    <property type="match status" value="1"/>
</dbReference>
<dbReference type="Proteomes" id="UP000327294">
    <property type="component" value="Chromosome"/>
</dbReference>
<evidence type="ECO:0000256" key="2">
    <source>
        <dbReference type="SAM" id="MobiDB-lite"/>
    </source>
</evidence>
<evidence type="ECO:0000256" key="3">
    <source>
        <dbReference type="SAM" id="Phobius"/>
    </source>
</evidence>
<feature type="compositionally biased region" description="Basic residues" evidence="2">
    <location>
        <begin position="11"/>
        <end position="20"/>
    </location>
</feature>
<feature type="compositionally biased region" description="Low complexity" evidence="2">
    <location>
        <begin position="107"/>
        <end position="128"/>
    </location>
</feature>
<dbReference type="NCBIfam" id="NF041144">
    <property type="entry name" value="expansin_EXLX1"/>
    <property type="match status" value="1"/>
</dbReference>